<feature type="compositionally biased region" description="Polar residues" evidence="1">
    <location>
        <begin position="113"/>
        <end position="130"/>
    </location>
</feature>
<sequence length="130" mass="13091">MLGPLKNLFGKKSEYYLEIEDAKGTGVAPTPKAAPAAKPEAPKAVAAPAAKPAAPKAAATPAPAAPKAAATPAPAAPPKPAPAPQKAPEPVSGFATSYLMPNATTPRRRPGANMTSFLSMAQQVKTSKVK</sequence>
<gene>
    <name evidence="2" type="ORF">ENR15_13335</name>
</gene>
<dbReference type="AlphaFoldDB" id="A0A7C3VTJ5"/>
<organism evidence="2">
    <name type="scientific">Planktothricoides sp. SpSt-374</name>
    <dbReference type="NCBI Taxonomy" id="2282167"/>
    <lineage>
        <taxon>Bacteria</taxon>
        <taxon>Bacillati</taxon>
        <taxon>Cyanobacteriota</taxon>
        <taxon>Cyanophyceae</taxon>
        <taxon>Oscillatoriophycideae</taxon>
        <taxon>Oscillatoriales</taxon>
        <taxon>Oscillatoriaceae</taxon>
        <taxon>Planktothricoides</taxon>
    </lineage>
</organism>
<protein>
    <submittedName>
        <fullName evidence="2">Uncharacterized protein</fullName>
    </submittedName>
</protein>
<reference evidence="2" key="1">
    <citation type="journal article" date="2020" name="mSystems">
        <title>Genome- and Community-Level Interaction Insights into Carbon Utilization and Element Cycling Functions of Hydrothermarchaeota in Hydrothermal Sediment.</title>
        <authorList>
            <person name="Zhou Z."/>
            <person name="Liu Y."/>
            <person name="Xu W."/>
            <person name="Pan J."/>
            <person name="Luo Z.H."/>
            <person name="Li M."/>
        </authorList>
    </citation>
    <scope>NUCLEOTIDE SEQUENCE [LARGE SCALE GENOMIC DNA]</scope>
    <source>
        <strain evidence="2">SpSt-374</strain>
    </source>
</reference>
<evidence type="ECO:0000256" key="1">
    <source>
        <dbReference type="SAM" id="MobiDB-lite"/>
    </source>
</evidence>
<evidence type="ECO:0000313" key="2">
    <source>
        <dbReference type="EMBL" id="HGG01595.1"/>
    </source>
</evidence>
<comment type="caution">
    <text evidence="2">The sequence shown here is derived from an EMBL/GenBank/DDBJ whole genome shotgun (WGS) entry which is preliminary data.</text>
</comment>
<accession>A0A7C3VTJ5</accession>
<feature type="region of interest" description="Disordered" evidence="1">
    <location>
        <begin position="25"/>
        <end position="130"/>
    </location>
</feature>
<name>A0A7C3VTJ5_9CYAN</name>
<dbReference type="EMBL" id="DSPX01000131">
    <property type="protein sequence ID" value="HGG01595.1"/>
    <property type="molecule type" value="Genomic_DNA"/>
</dbReference>
<proteinExistence type="predicted"/>
<feature type="compositionally biased region" description="Pro residues" evidence="1">
    <location>
        <begin position="74"/>
        <end position="87"/>
    </location>
</feature>
<feature type="compositionally biased region" description="Low complexity" evidence="1">
    <location>
        <begin position="28"/>
        <end position="73"/>
    </location>
</feature>